<dbReference type="SUPFAM" id="SSF52743">
    <property type="entry name" value="Subtilisin-like"/>
    <property type="match status" value="1"/>
</dbReference>
<dbReference type="PRINTS" id="PR00723">
    <property type="entry name" value="SUBTILISIN"/>
</dbReference>
<dbReference type="Gene3D" id="3.40.50.200">
    <property type="entry name" value="Peptidase S8/S53 domain"/>
    <property type="match status" value="1"/>
</dbReference>
<dbReference type="EMBL" id="PITJ01000073">
    <property type="protein sequence ID" value="TBU04908.1"/>
    <property type="molecule type" value="Genomic_DNA"/>
</dbReference>
<dbReference type="InterPro" id="IPR000209">
    <property type="entry name" value="Peptidase_S8/S53_dom"/>
</dbReference>
<dbReference type="CDD" id="cd04077">
    <property type="entry name" value="Peptidases_S8_PCSK9_ProteinaseK_like"/>
    <property type="match status" value="1"/>
</dbReference>
<evidence type="ECO:0000256" key="5">
    <source>
        <dbReference type="PROSITE-ProRule" id="PRU01240"/>
    </source>
</evidence>
<keyword evidence="6" id="KW-1133">Transmembrane helix</keyword>
<dbReference type="AlphaFoldDB" id="A0A4Q9LAW1"/>
<dbReference type="GO" id="GO:0004252">
    <property type="term" value="F:serine-type endopeptidase activity"/>
    <property type="evidence" value="ECO:0007669"/>
    <property type="project" value="UniProtKB-UniRule"/>
</dbReference>
<feature type="signal peptide" evidence="7">
    <location>
        <begin position="1"/>
        <end position="18"/>
    </location>
</feature>
<keyword evidence="7" id="KW-0732">Signal</keyword>
<feature type="chain" id="PRO_5020913566" evidence="7">
    <location>
        <begin position="19"/>
        <end position="536"/>
    </location>
</feature>
<dbReference type="PANTHER" id="PTHR43806">
    <property type="entry name" value="PEPTIDASE S8"/>
    <property type="match status" value="1"/>
</dbReference>
<keyword evidence="3 5" id="KW-0378">Hydrolase</keyword>
<accession>A0A4Q9LAW1</accession>
<dbReference type="Pfam" id="PF00082">
    <property type="entry name" value="Peptidase_S8"/>
    <property type="match status" value="1"/>
</dbReference>
<feature type="active site" description="Charge relay system" evidence="5">
    <location>
        <position position="249"/>
    </location>
</feature>
<dbReference type="GO" id="GO:0006508">
    <property type="term" value="P:proteolysis"/>
    <property type="evidence" value="ECO:0007669"/>
    <property type="project" value="UniProtKB-KW"/>
</dbReference>
<evidence type="ECO:0000256" key="6">
    <source>
        <dbReference type="SAM" id="Phobius"/>
    </source>
</evidence>
<keyword evidence="6" id="KW-0472">Membrane</keyword>
<dbReference type="GO" id="GO:0005615">
    <property type="term" value="C:extracellular space"/>
    <property type="evidence" value="ECO:0007669"/>
    <property type="project" value="TreeGrafter"/>
</dbReference>
<evidence type="ECO:0000256" key="7">
    <source>
        <dbReference type="SAM" id="SignalP"/>
    </source>
</evidence>
<feature type="active site" description="Charge relay system" evidence="5">
    <location>
        <position position="275"/>
    </location>
</feature>
<proteinExistence type="inferred from homology"/>
<evidence type="ECO:0000259" key="8">
    <source>
        <dbReference type="Pfam" id="PF00082"/>
    </source>
</evidence>
<keyword evidence="6" id="KW-0812">Transmembrane</keyword>
<feature type="transmembrane region" description="Helical" evidence="6">
    <location>
        <begin position="500"/>
        <end position="525"/>
    </location>
</feature>
<evidence type="ECO:0000256" key="3">
    <source>
        <dbReference type="ARBA" id="ARBA00022801"/>
    </source>
</evidence>
<dbReference type="PANTHER" id="PTHR43806:SF11">
    <property type="entry name" value="CEREVISIN-RELATED"/>
    <property type="match status" value="1"/>
</dbReference>
<evidence type="ECO:0000256" key="2">
    <source>
        <dbReference type="ARBA" id="ARBA00022670"/>
    </source>
</evidence>
<feature type="active site" description="Charge relay system" evidence="5">
    <location>
        <position position="423"/>
    </location>
</feature>
<evidence type="ECO:0000256" key="4">
    <source>
        <dbReference type="ARBA" id="ARBA00022825"/>
    </source>
</evidence>
<evidence type="ECO:0000256" key="1">
    <source>
        <dbReference type="ARBA" id="ARBA00011073"/>
    </source>
</evidence>
<dbReference type="PROSITE" id="PS51892">
    <property type="entry name" value="SUBTILASE"/>
    <property type="match status" value="1"/>
</dbReference>
<evidence type="ECO:0000313" key="10">
    <source>
        <dbReference type="Proteomes" id="UP000292362"/>
    </source>
</evidence>
<dbReference type="VEuPathDB" id="MicrosporidiaDB:CWI37_0073p0060"/>
<reference evidence="9 10" key="1">
    <citation type="submission" date="2017-12" db="EMBL/GenBank/DDBJ databases">
        <authorList>
            <person name="Pombert J.-F."/>
            <person name="Haag K.L."/>
            <person name="Ebert D."/>
        </authorList>
    </citation>
    <scope>NUCLEOTIDE SEQUENCE [LARGE SCALE GENOMIC DNA]</scope>
    <source>
        <strain evidence="9">FI-OER-3-3</strain>
    </source>
</reference>
<dbReference type="InterPro" id="IPR034193">
    <property type="entry name" value="PCSK9_ProteinaseK-like"/>
</dbReference>
<comment type="caution">
    <text evidence="9">The sequence shown here is derived from an EMBL/GenBank/DDBJ whole genome shotgun (WGS) entry which is preliminary data.</text>
</comment>
<keyword evidence="4 5" id="KW-0720">Serine protease</keyword>
<comment type="similarity">
    <text evidence="1 5">Belongs to the peptidase S8 family.</text>
</comment>
<feature type="domain" description="Peptidase S8/S53" evidence="8">
    <location>
        <begin position="240"/>
        <end position="456"/>
    </location>
</feature>
<dbReference type="InterPro" id="IPR036852">
    <property type="entry name" value="Peptidase_S8/S53_dom_sf"/>
</dbReference>
<dbReference type="InterPro" id="IPR050131">
    <property type="entry name" value="Peptidase_S8_subtilisin-like"/>
</dbReference>
<gene>
    <name evidence="9" type="ORF">CWI37_0073p0060</name>
</gene>
<sequence>MILLFFLQILIEIYEIQARNFSSNIDIKSSIHDQDLDVHKPIIKEIRVEPLINDYKVDYDDNIQSLDKIINEKLVTTLPENSKEVCNLNTENKENSTEESILNTENCTDDFGDSIEKCYIVKTKSSDITKNQELISFLKSNNIKPTKTYSKLFGGFTFCTKNPNLSKKIKSLSIVSEIEPDLEYKINSVQSKIPFYMFLMNNLDNTIFKNYIINNRLFDLLGINTIFNYLFGSYTYNFTGKNIEIYVLDTTVDINDNEIKGRVSNLFKNDLCNTHGTNVAKVIGGKNMGFAKDSNLKILNVVNCSGIVKLSEIISGLEKIPKNLKKPTVLYLSINGPKSNLFNRIISKITENNVIVVSAAGNNHDIACNYSPGSSENVINVGSINQDGDISKFSNFGGCIRIFALGEEIDSNSNLGNKLMGTSFSAAIVTGAVAIYLEKFPNATQTEIWNYLNSNSIWNKNGYLALKIPQLDKETDSIESTKNIIPNQSTYSFKTMCLKYYFIGITIPIICITFLILILIILYFIRRHRTRKEIII</sequence>
<dbReference type="Proteomes" id="UP000292362">
    <property type="component" value="Unassembled WGS sequence"/>
</dbReference>
<keyword evidence="2 5" id="KW-0645">Protease</keyword>
<organism evidence="9 10">
    <name type="scientific">Hamiltosporidium tvaerminnensis</name>
    <dbReference type="NCBI Taxonomy" id="1176355"/>
    <lineage>
        <taxon>Eukaryota</taxon>
        <taxon>Fungi</taxon>
        <taxon>Fungi incertae sedis</taxon>
        <taxon>Microsporidia</taxon>
        <taxon>Dubosqiidae</taxon>
        <taxon>Hamiltosporidium</taxon>
    </lineage>
</organism>
<dbReference type="InterPro" id="IPR015500">
    <property type="entry name" value="Peptidase_S8_subtilisin-rel"/>
</dbReference>
<name>A0A4Q9LAW1_9MICR</name>
<evidence type="ECO:0000313" key="9">
    <source>
        <dbReference type="EMBL" id="TBU04908.1"/>
    </source>
</evidence>
<protein>
    <submittedName>
        <fullName evidence="9">Putative subtilisin-like proteinase</fullName>
    </submittedName>
</protein>